<feature type="region of interest" description="Disordered" evidence="1">
    <location>
        <begin position="43"/>
        <end position="63"/>
    </location>
</feature>
<sequence length="63" mass="7517">MVVTKEEDMIINHAWCIEHENRRDRREVDNRLGMLVKRLTRRRGTPVRVTPTSQEPPVQVRLP</sequence>
<reference evidence="2 3" key="1">
    <citation type="submission" date="2018-05" db="EMBL/GenBank/DDBJ databases">
        <title>Evolution of GPA BGCs.</title>
        <authorList>
            <person name="Waglechner N."/>
            <person name="Wright G.D."/>
        </authorList>
    </citation>
    <scope>NUCLEOTIDE SEQUENCE [LARGE SCALE GENOMIC DNA]</scope>
    <source>
        <strain evidence="2 3">A82846</strain>
    </source>
</reference>
<protein>
    <submittedName>
        <fullName evidence="2">Uncharacterized protein</fullName>
    </submittedName>
</protein>
<organism evidence="2 3">
    <name type="scientific">Kibdelosporangium aridum</name>
    <dbReference type="NCBI Taxonomy" id="2030"/>
    <lineage>
        <taxon>Bacteria</taxon>
        <taxon>Bacillati</taxon>
        <taxon>Actinomycetota</taxon>
        <taxon>Actinomycetes</taxon>
        <taxon>Pseudonocardiales</taxon>
        <taxon>Pseudonocardiaceae</taxon>
        <taxon>Kibdelosporangium</taxon>
    </lineage>
</organism>
<proteinExistence type="predicted"/>
<evidence type="ECO:0000256" key="1">
    <source>
        <dbReference type="SAM" id="MobiDB-lite"/>
    </source>
</evidence>
<gene>
    <name evidence="2" type="ORF">DMH04_49245</name>
</gene>
<evidence type="ECO:0000313" key="3">
    <source>
        <dbReference type="Proteomes" id="UP000287547"/>
    </source>
</evidence>
<accession>A0A428YCM4</accession>
<evidence type="ECO:0000313" key="2">
    <source>
        <dbReference type="EMBL" id="RSM65347.1"/>
    </source>
</evidence>
<comment type="caution">
    <text evidence="2">The sequence shown here is derived from an EMBL/GenBank/DDBJ whole genome shotgun (WGS) entry which is preliminary data.</text>
</comment>
<dbReference type="EMBL" id="QHKI01000085">
    <property type="protein sequence ID" value="RSM65347.1"/>
    <property type="molecule type" value="Genomic_DNA"/>
</dbReference>
<name>A0A428YCM4_KIBAR</name>
<dbReference type="AlphaFoldDB" id="A0A428YCM4"/>
<dbReference type="Proteomes" id="UP000287547">
    <property type="component" value="Unassembled WGS sequence"/>
</dbReference>